<comment type="caution">
    <text evidence="2">The sequence shown here is derived from an EMBL/GenBank/DDBJ whole genome shotgun (WGS) entry which is preliminary data.</text>
</comment>
<evidence type="ECO:0000313" key="3">
    <source>
        <dbReference type="Proteomes" id="UP000566663"/>
    </source>
</evidence>
<reference evidence="2 3" key="1">
    <citation type="submission" date="2020-08" db="EMBL/GenBank/DDBJ databases">
        <title>Genomic Encyclopedia of Type Strains, Phase IV (KMG-IV): sequencing the most valuable type-strain genomes for metagenomic binning, comparative biology and taxonomic classification.</title>
        <authorList>
            <person name="Goeker M."/>
        </authorList>
    </citation>
    <scope>NUCLEOTIDE SEQUENCE [LARGE SCALE GENOMIC DNA]</scope>
    <source>
        <strain evidence="2 3">DSM 25335</strain>
    </source>
</reference>
<sequence>MTDQTAQEPTMEEILASIRRIISEDDAPAETAAAPAQTDGEPQPEAQPTPVEAEAEPVSSALMDETPSTEEPAASEEDVLELTETYEAPAAESIGDLDVSPAEDEVEPFPAEAASESVVASEPEPPADTTSFDAPETYDPLVGDSAAASAASAFAGLASSLRKPEPMESSTPSGPTLDELARALLRPMLKEWLDANLPGIVEAQVRKEVERIARNAG</sequence>
<evidence type="ECO:0000313" key="2">
    <source>
        <dbReference type="EMBL" id="MBB5291064.1"/>
    </source>
</evidence>
<proteinExistence type="predicted"/>
<feature type="compositionally biased region" description="Low complexity" evidence="1">
    <location>
        <begin position="110"/>
        <end position="122"/>
    </location>
</feature>
<evidence type="ECO:0000256" key="1">
    <source>
        <dbReference type="SAM" id="MobiDB-lite"/>
    </source>
</evidence>
<gene>
    <name evidence="2" type="ORF">HNQ67_000560</name>
</gene>
<evidence type="ECO:0008006" key="4">
    <source>
        <dbReference type="Google" id="ProtNLM"/>
    </source>
</evidence>
<protein>
    <recommendedName>
        <fullName evidence="4">DUF2497 domain-containing protein</fullName>
    </recommendedName>
</protein>
<dbReference type="Proteomes" id="UP000566663">
    <property type="component" value="Unassembled WGS sequence"/>
</dbReference>
<feature type="compositionally biased region" description="Low complexity" evidence="1">
    <location>
        <begin position="29"/>
        <end position="38"/>
    </location>
</feature>
<feature type="region of interest" description="Disordered" evidence="1">
    <location>
        <begin position="20"/>
        <end position="143"/>
    </location>
</feature>
<feature type="region of interest" description="Disordered" evidence="1">
    <location>
        <begin position="156"/>
        <end position="176"/>
    </location>
</feature>
<dbReference type="Pfam" id="PF10691">
    <property type="entry name" value="DUF2497"/>
    <property type="match status" value="1"/>
</dbReference>
<name>A0A7W8HWB5_9CAUL</name>
<dbReference type="InterPro" id="IPR019632">
    <property type="entry name" value="DUF2497"/>
</dbReference>
<dbReference type="RefSeq" id="WP_183252110.1">
    <property type="nucleotide sequence ID" value="NZ_BAAAFF010000004.1"/>
</dbReference>
<organism evidence="2 3">
    <name type="scientific">Brevundimonas basaltis</name>
    <dbReference type="NCBI Taxonomy" id="472166"/>
    <lineage>
        <taxon>Bacteria</taxon>
        <taxon>Pseudomonadati</taxon>
        <taxon>Pseudomonadota</taxon>
        <taxon>Alphaproteobacteria</taxon>
        <taxon>Caulobacterales</taxon>
        <taxon>Caulobacteraceae</taxon>
        <taxon>Brevundimonas</taxon>
    </lineage>
</organism>
<accession>A0A7W8HWB5</accession>
<keyword evidence="3" id="KW-1185">Reference proteome</keyword>
<dbReference type="AlphaFoldDB" id="A0A7W8HWB5"/>
<dbReference type="EMBL" id="JACHFZ010000001">
    <property type="protein sequence ID" value="MBB5291064.1"/>
    <property type="molecule type" value="Genomic_DNA"/>
</dbReference>